<dbReference type="EMBL" id="JAPQKP010000003">
    <property type="protein sequence ID" value="KAJ5199089.1"/>
    <property type="molecule type" value="Genomic_DNA"/>
</dbReference>
<evidence type="ECO:0000313" key="1">
    <source>
        <dbReference type="EMBL" id="KAJ5199089.1"/>
    </source>
</evidence>
<sequence>MAIAADLFSRFCQFDNFINLTFTFDLTNLTIVLQYLQGEAQLTIVDASQMPLQRRGCADW</sequence>
<accession>A0A9W9MER0</accession>
<dbReference type="Proteomes" id="UP001150879">
    <property type="component" value="Unassembled WGS sequence"/>
</dbReference>
<reference evidence="1" key="2">
    <citation type="journal article" date="2023" name="IMA Fungus">
        <title>Comparative genomic study of the Penicillium genus elucidates a diverse pangenome and 15 lateral gene transfer events.</title>
        <authorList>
            <person name="Petersen C."/>
            <person name="Sorensen T."/>
            <person name="Nielsen M.R."/>
            <person name="Sondergaard T.E."/>
            <person name="Sorensen J.L."/>
            <person name="Fitzpatrick D.A."/>
            <person name="Frisvad J.C."/>
            <person name="Nielsen K.L."/>
        </authorList>
    </citation>
    <scope>NUCLEOTIDE SEQUENCE</scope>
    <source>
        <strain evidence="1">IBT 16849</strain>
    </source>
</reference>
<proteinExistence type="predicted"/>
<organism evidence="1 2">
    <name type="scientific">Penicillium cf. griseofulvum</name>
    <dbReference type="NCBI Taxonomy" id="2972120"/>
    <lineage>
        <taxon>Eukaryota</taxon>
        <taxon>Fungi</taxon>
        <taxon>Dikarya</taxon>
        <taxon>Ascomycota</taxon>
        <taxon>Pezizomycotina</taxon>
        <taxon>Eurotiomycetes</taxon>
        <taxon>Eurotiomycetidae</taxon>
        <taxon>Eurotiales</taxon>
        <taxon>Aspergillaceae</taxon>
        <taxon>Penicillium</taxon>
    </lineage>
</organism>
<dbReference type="AlphaFoldDB" id="A0A9W9MER0"/>
<keyword evidence="2" id="KW-1185">Reference proteome</keyword>
<name>A0A9W9MER0_9EURO</name>
<comment type="caution">
    <text evidence="1">The sequence shown here is derived from an EMBL/GenBank/DDBJ whole genome shotgun (WGS) entry which is preliminary data.</text>
</comment>
<protein>
    <submittedName>
        <fullName evidence="1">Uncharacterized protein</fullName>
    </submittedName>
</protein>
<reference evidence="1" key="1">
    <citation type="submission" date="2022-11" db="EMBL/GenBank/DDBJ databases">
        <authorList>
            <person name="Petersen C."/>
        </authorList>
    </citation>
    <scope>NUCLEOTIDE SEQUENCE</scope>
    <source>
        <strain evidence="1">IBT 16849</strain>
    </source>
</reference>
<evidence type="ECO:0000313" key="2">
    <source>
        <dbReference type="Proteomes" id="UP001150879"/>
    </source>
</evidence>
<gene>
    <name evidence="1" type="ORF">N7472_004293</name>
</gene>